<feature type="transmembrane region" description="Helical" evidence="3">
    <location>
        <begin position="33"/>
        <end position="60"/>
    </location>
</feature>
<dbReference type="EMBL" id="UASN01000024">
    <property type="protein sequence ID" value="SQC71648.1"/>
    <property type="molecule type" value="Genomic_DNA"/>
</dbReference>
<feature type="transmembrane region" description="Helical" evidence="3">
    <location>
        <begin position="81"/>
        <end position="103"/>
    </location>
</feature>
<evidence type="ECO:0000256" key="1">
    <source>
        <dbReference type="ARBA" id="ARBA00022679"/>
    </source>
</evidence>
<name>A0A2X3GTF3_KLEPN</name>
<keyword evidence="3" id="KW-1133">Transmembrane helix</keyword>
<dbReference type="InterPro" id="IPR043130">
    <property type="entry name" value="CDP-OH_PTrfase_TM_dom"/>
</dbReference>
<dbReference type="GO" id="GO:0016020">
    <property type="term" value="C:membrane"/>
    <property type="evidence" value="ECO:0007669"/>
    <property type="project" value="InterPro"/>
</dbReference>
<keyword evidence="1 2" id="KW-0808">Transferase</keyword>
<accession>A0A2X3GTF3</accession>
<dbReference type="Proteomes" id="UP000251123">
    <property type="component" value="Unassembled WGS sequence"/>
</dbReference>
<evidence type="ECO:0000256" key="2">
    <source>
        <dbReference type="RuleBase" id="RU003750"/>
    </source>
</evidence>
<evidence type="ECO:0000313" key="5">
    <source>
        <dbReference type="Proteomes" id="UP000251123"/>
    </source>
</evidence>
<protein>
    <submittedName>
        <fullName evidence="4">Phosphatidylglycerophosphate synthase</fullName>
    </submittedName>
</protein>
<gene>
    <name evidence="4" type="primary">ynjF</name>
    <name evidence="4" type="ORF">NCTC9601_06815</name>
</gene>
<organism evidence="4 5">
    <name type="scientific">Klebsiella pneumoniae</name>
    <dbReference type="NCBI Taxonomy" id="573"/>
    <lineage>
        <taxon>Bacteria</taxon>
        <taxon>Pseudomonadati</taxon>
        <taxon>Pseudomonadota</taxon>
        <taxon>Gammaproteobacteria</taxon>
        <taxon>Enterobacterales</taxon>
        <taxon>Enterobacteriaceae</taxon>
        <taxon>Klebsiella/Raoultella group</taxon>
        <taxon>Klebsiella</taxon>
        <taxon>Klebsiella pneumoniae complex</taxon>
    </lineage>
</organism>
<keyword evidence="3" id="KW-0472">Membrane</keyword>
<comment type="similarity">
    <text evidence="2">Belongs to the CDP-alcohol phosphatidyltransferase class-I family.</text>
</comment>
<dbReference type="GO" id="GO:0016780">
    <property type="term" value="F:phosphotransferase activity, for other substituted phosphate groups"/>
    <property type="evidence" value="ECO:0007669"/>
    <property type="project" value="InterPro"/>
</dbReference>
<dbReference type="InterPro" id="IPR048254">
    <property type="entry name" value="CDP_ALCOHOL_P_TRANSF_CS"/>
</dbReference>
<dbReference type="Gene3D" id="1.20.120.1760">
    <property type="match status" value="1"/>
</dbReference>
<dbReference type="PROSITE" id="PS00379">
    <property type="entry name" value="CDP_ALCOHOL_P_TRANSF"/>
    <property type="match status" value="1"/>
</dbReference>
<dbReference type="GO" id="GO:0008654">
    <property type="term" value="P:phospholipid biosynthetic process"/>
    <property type="evidence" value="ECO:0007669"/>
    <property type="project" value="InterPro"/>
</dbReference>
<dbReference type="InterPro" id="IPR000462">
    <property type="entry name" value="CDP-OH_P_trans"/>
</dbReference>
<dbReference type="Pfam" id="PF01066">
    <property type="entry name" value="CDP-OH_P_transf"/>
    <property type="match status" value="1"/>
</dbReference>
<evidence type="ECO:0000256" key="3">
    <source>
        <dbReference type="SAM" id="Phobius"/>
    </source>
</evidence>
<sequence length="220" mass="22955">MLDSHLHPRLKPLLNAVAGALDRPGISPDGLTLVGFAIGVLALPFLALGWYGAALAAILLNRLLDGLDGALARRRGLTDAGGFLDIALDFLFYALVPFGFILADPLNNALAGGWLLFAFIGTAAAFSLLPPWRPGTRSPIPATPINRCTISGTDGGDGDHPVVCPWLPVSGAFRLAGVAVWSAVLADDGDAHLQWLPDLKAGNDHSVNGVSRVAGQRATR</sequence>
<feature type="transmembrane region" description="Helical" evidence="3">
    <location>
        <begin position="109"/>
        <end position="129"/>
    </location>
</feature>
<dbReference type="AlphaFoldDB" id="A0A2X3GTF3"/>
<proteinExistence type="inferred from homology"/>
<reference evidence="4 5" key="1">
    <citation type="submission" date="2018-06" db="EMBL/GenBank/DDBJ databases">
        <authorList>
            <consortium name="Pathogen Informatics"/>
            <person name="Doyle S."/>
        </authorList>
    </citation>
    <scope>NUCLEOTIDE SEQUENCE [LARGE SCALE GENOMIC DNA]</scope>
    <source>
        <strain evidence="4 5">NCTC9601</strain>
    </source>
</reference>
<keyword evidence="3" id="KW-0812">Transmembrane</keyword>
<evidence type="ECO:0000313" key="4">
    <source>
        <dbReference type="EMBL" id="SQC71648.1"/>
    </source>
</evidence>